<reference evidence="1" key="1">
    <citation type="submission" date="2019-08" db="EMBL/GenBank/DDBJ databases">
        <title>The genome of the North American firefly Photinus pyralis.</title>
        <authorList>
            <consortium name="Photinus pyralis genome working group"/>
            <person name="Fallon T.R."/>
            <person name="Sander Lower S.E."/>
            <person name="Weng J.-K."/>
        </authorList>
    </citation>
    <scope>NUCLEOTIDE SEQUENCE</scope>
    <source>
        <strain evidence="1">TRF0915ILg1</strain>
        <tissue evidence="1">Whole body</tissue>
    </source>
</reference>
<name>A0A8K0C842_IGNLU</name>
<comment type="caution">
    <text evidence="1">The sequence shown here is derived from an EMBL/GenBank/DDBJ whole genome shotgun (WGS) entry which is preliminary data.</text>
</comment>
<evidence type="ECO:0000313" key="1">
    <source>
        <dbReference type="EMBL" id="KAF2882353.1"/>
    </source>
</evidence>
<accession>A0A8K0C842</accession>
<organism evidence="1 2">
    <name type="scientific">Ignelater luminosus</name>
    <name type="common">Cucubano</name>
    <name type="synonym">Pyrophorus luminosus</name>
    <dbReference type="NCBI Taxonomy" id="2038154"/>
    <lineage>
        <taxon>Eukaryota</taxon>
        <taxon>Metazoa</taxon>
        <taxon>Ecdysozoa</taxon>
        <taxon>Arthropoda</taxon>
        <taxon>Hexapoda</taxon>
        <taxon>Insecta</taxon>
        <taxon>Pterygota</taxon>
        <taxon>Neoptera</taxon>
        <taxon>Endopterygota</taxon>
        <taxon>Coleoptera</taxon>
        <taxon>Polyphaga</taxon>
        <taxon>Elateriformia</taxon>
        <taxon>Elateroidea</taxon>
        <taxon>Elateridae</taxon>
        <taxon>Agrypninae</taxon>
        <taxon>Pyrophorini</taxon>
        <taxon>Ignelater</taxon>
    </lineage>
</organism>
<gene>
    <name evidence="1" type="ORF">ILUMI_23820</name>
</gene>
<proteinExistence type="predicted"/>
<sequence>MFVTWTGPRLYKTAAKLHYGLKNELQKLVYDFENEIKKKMTDSWIKEKKAGNTTAYVPPRILASKGQKQIESVTLVERGINVIIVAVINAVGNQIPHMLIFPRMHFKERMLKGAPPGAIAISSMHEAFYSPCEADG</sequence>
<evidence type="ECO:0000313" key="2">
    <source>
        <dbReference type="Proteomes" id="UP000801492"/>
    </source>
</evidence>
<dbReference type="AlphaFoldDB" id="A0A8K0C842"/>
<protein>
    <submittedName>
        <fullName evidence="1">Uncharacterized protein</fullName>
    </submittedName>
</protein>
<keyword evidence="2" id="KW-1185">Reference proteome</keyword>
<dbReference type="Proteomes" id="UP000801492">
    <property type="component" value="Unassembled WGS sequence"/>
</dbReference>
<dbReference type="EMBL" id="VTPC01090624">
    <property type="protein sequence ID" value="KAF2882353.1"/>
    <property type="molecule type" value="Genomic_DNA"/>
</dbReference>